<sequence>MKVFLAVAALAGLVTAQSRLEFSKYHLSQCTEGYIAHAAREMTGTEAIEEGKYGYCLVYTQDDIFFDWKCLCRAGDGEGSAIIDTARQAGLVGLDCGWDYTFAVVFPEMRNFCRTLLREDIAISTPRRHRALKQPPSMS</sequence>
<evidence type="ECO:0000313" key="2">
    <source>
        <dbReference type="EMBL" id="KAL0471205.1"/>
    </source>
</evidence>
<keyword evidence="1" id="KW-0732">Signal</keyword>
<keyword evidence="3" id="KW-1185">Reference proteome</keyword>
<dbReference type="EMBL" id="JAVLET010000004">
    <property type="protein sequence ID" value="KAL0471205.1"/>
    <property type="molecule type" value="Genomic_DNA"/>
</dbReference>
<gene>
    <name evidence="2" type="ORF">QR685DRAFT_440750</name>
</gene>
<feature type="chain" id="PRO_5047089989" evidence="1">
    <location>
        <begin position="17"/>
        <end position="139"/>
    </location>
</feature>
<accession>A0ABR3DEV1</accession>
<comment type="caution">
    <text evidence="2">The sequence shown here is derived from an EMBL/GenBank/DDBJ whole genome shotgun (WGS) entry which is preliminary data.</text>
</comment>
<evidence type="ECO:0000256" key="1">
    <source>
        <dbReference type="SAM" id="SignalP"/>
    </source>
</evidence>
<evidence type="ECO:0000313" key="3">
    <source>
        <dbReference type="Proteomes" id="UP001451303"/>
    </source>
</evidence>
<reference evidence="2 3" key="1">
    <citation type="submission" date="2023-09" db="EMBL/GenBank/DDBJ databases">
        <title>Multi-omics analysis of a traditional fermented food reveals byproduct-associated fungal strains for waste-to-food upcycling.</title>
        <authorList>
            <consortium name="Lawrence Berkeley National Laboratory"/>
            <person name="Rekdal V.M."/>
            <person name="Villalobos-Escobedo J.M."/>
            <person name="Rodriguez-Valeron N."/>
            <person name="Garcia M.O."/>
            <person name="Vasquez D.P."/>
            <person name="Damayanti I."/>
            <person name="Sorensen P.M."/>
            <person name="Baidoo E.E."/>
            <person name="De Carvalho A.C."/>
            <person name="Riley R."/>
            <person name="Lipzen A."/>
            <person name="He G."/>
            <person name="Yan M."/>
            <person name="Haridas S."/>
            <person name="Daum C."/>
            <person name="Yoshinaga Y."/>
            <person name="Ng V."/>
            <person name="Grigoriev I.V."/>
            <person name="Munk R."/>
            <person name="Nuraida L."/>
            <person name="Wijaya C.H."/>
            <person name="Morales P.-C."/>
            <person name="Keasling J.D."/>
        </authorList>
    </citation>
    <scope>NUCLEOTIDE SEQUENCE [LARGE SCALE GENOMIC DNA]</scope>
    <source>
        <strain evidence="2 3">FGSC 2613</strain>
    </source>
</reference>
<dbReference type="Proteomes" id="UP001451303">
    <property type="component" value="Unassembled WGS sequence"/>
</dbReference>
<proteinExistence type="predicted"/>
<name>A0ABR3DEV1_NEUIN</name>
<organism evidence="2 3">
    <name type="scientific">Neurospora intermedia</name>
    <dbReference type="NCBI Taxonomy" id="5142"/>
    <lineage>
        <taxon>Eukaryota</taxon>
        <taxon>Fungi</taxon>
        <taxon>Dikarya</taxon>
        <taxon>Ascomycota</taxon>
        <taxon>Pezizomycotina</taxon>
        <taxon>Sordariomycetes</taxon>
        <taxon>Sordariomycetidae</taxon>
        <taxon>Sordariales</taxon>
        <taxon>Sordariaceae</taxon>
        <taxon>Neurospora</taxon>
    </lineage>
</organism>
<protein>
    <submittedName>
        <fullName evidence="2">Uncharacterized protein</fullName>
    </submittedName>
</protein>
<feature type="signal peptide" evidence="1">
    <location>
        <begin position="1"/>
        <end position="16"/>
    </location>
</feature>